<reference evidence="1 2" key="1">
    <citation type="submission" date="2023-08" db="EMBL/GenBank/DDBJ databases">
        <title>Implementing the SeqCode for naming new Mesorhizobium species isolated from Vachellia karroo root nodules.</title>
        <authorList>
            <person name="Van Lill M."/>
        </authorList>
    </citation>
    <scope>NUCLEOTIDE SEQUENCE [LARGE SCALE GENOMIC DNA]</scope>
    <source>
        <strain evidence="1 2">VK24D</strain>
    </source>
</reference>
<dbReference type="EMBL" id="JAVIIW010000021">
    <property type="protein sequence ID" value="MDX8480510.1"/>
    <property type="molecule type" value="Genomic_DNA"/>
</dbReference>
<dbReference type="RefSeq" id="WP_320288828.1">
    <property type="nucleotide sequence ID" value="NZ_JAVIIW010000021.1"/>
</dbReference>
<sequence>MRFVAVQDPTGSWTVFDTANEEPAELAGRVLIGLTPHEALWLTAAANDEEAGCRETHALGLHPRQ</sequence>
<name>A0ABU4Y0N4_9HYPH</name>
<protein>
    <submittedName>
        <fullName evidence="1">Uncharacterized protein</fullName>
    </submittedName>
</protein>
<proteinExistence type="predicted"/>
<gene>
    <name evidence="1" type="ORF">RFN28_18880</name>
</gene>
<organism evidence="1 2">
    <name type="scientific">Mesorhizobium album</name>
    <dbReference type="NCBI Taxonomy" id="3072314"/>
    <lineage>
        <taxon>Bacteria</taxon>
        <taxon>Pseudomonadati</taxon>
        <taxon>Pseudomonadota</taxon>
        <taxon>Alphaproteobacteria</taxon>
        <taxon>Hyphomicrobiales</taxon>
        <taxon>Phyllobacteriaceae</taxon>
        <taxon>Mesorhizobium</taxon>
    </lineage>
</organism>
<evidence type="ECO:0000313" key="1">
    <source>
        <dbReference type="EMBL" id="MDX8480510.1"/>
    </source>
</evidence>
<evidence type="ECO:0000313" key="2">
    <source>
        <dbReference type="Proteomes" id="UP001287059"/>
    </source>
</evidence>
<keyword evidence="2" id="KW-1185">Reference proteome</keyword>
<comment type="caution">
    <text evidence="1">The sequence shown here is derived from an EMBL/GenBank/DDBJ whole genome shotgun (WGS) entry which is preliminary data.</text>
</comment>
<dbReference type="Proteomes" id="UP001287059">
    <property type="component" value="Unassembled WGS sequence"/>
</dbReference>
<accession>A0ABU4Y0N4</accession>